<keyword evidence="1" id="KW-0175">Coiled coil</keyword>
<protein>
    <submittedName>
        <fullName evidence="3">Putative ensconsin-like</fullName>
    </submittedName>
</protein>
<dbReference type="Proteomes" id="UP000797356">
    <property type="component" value="Chromosome 5"/>
</dbReference>
<evidence type="ECO:0000313" key="3">
    <source>
        <dbReference type="EMBL" id="KAG1342513.1"/>
    </source>
</evidence>
<organism evidence="3 4">
    <name type="scientific">Cocos nucifera</name>
    <name type="common">Coconut palm</name>
    <dbReference type="NCBI Taxonomy" id="13894"/>
    <lineage>
        <taxon>Eukaryota</taxon>
        <taxon>Viridiplantae</taxon>
        <taxon>Streptophyta</taxon>
        <taxon>Embryophyta</taxon>
        <taxon>Tracheophyta</taxon>
        <taxon>Spermatophyta</taxon>
        <taxon>Magnoliopsida</taxon>
        <taxon>Liliopsida</taxon>
        <taxon>Arecaceae</taxon>
        <taxon>Arecoideae</taxon>
        <taxon>Cocoseae</taxon>
        <taxon>Attaleinae</taxon>
        <taxon>Cocos</taxon>
    </lineage>
</organism>
<feature type="region of interest" description="Disordered" evidence="2">
    <location>
        <begin position="1"/>
        <end position="59"/>
    </location>
</feature>
<proteinExistence type="predicted"/>
<reference evidence="3" key="2">
    <citation type="submission" date="2019-07" db="EMBL/GenBank/DDBJ databases">
        <authorList>
            <person name="Yang Y."/>
            <person name="Bocs S."/>
            <person name="Baudouin L."/>
        </authorList>
    </citation>
    <scope>NUCLEOTIDE SEQUENCE</scope>
    <source>
        <tissue evidence="3">Spear leaf of Hainan Tall coconut</tissue>
    </source>
</reference>
<comment type="caution">
    <text evidence="3">The sequence shown here is derived from an EMBL/GenBank/DDBJ whole genome shotgun (WGS) entry which is preliminary data.</text>
</comment>
<feature type="compositionally biased region" description="Polar residues" evidence="2">
    <location>
        <begin position="1"/>
        <end position="19"/>
    </location>
</feature>
<gene>
    <name evidence="3" type="ORF">COCNU_05G007420</name>
</gene>
<dbReference type="EMBL" id="CM017876">
    <property type="protein sequence ID" value="KAG1342513.1"/>
    <property type="molecule type" value="Genomic_DNA"/>
</dbReference>
<reference evidence="3" key="1">
    <citation type="journal article" date="2017" name="Gigascience">
        <title>The genome draft of coconut (Cocos nucifera).</title>
        <authorList>
            <person name="Xiao Y."/>
            <person name="Xu P."/>
            <person name="Fan H."/>
            <person name="Baudouin L."/>
            <person name="Xia W."/>
            <person name="Bocs S."/>
            <person name="Xu J."/>
            <person name="Li Q."/>
            <person name="Guo A."/>
            <person name="Zhou L."/>
            <person name="Li J."/>
            <person name="Wu Y."/>
            <person name="Ma Z."/>
            <person name="Armero A."/>
            <person name="Issali A.E."/>
            <person name="Liu N."/>
            <person name="Peng M."/>
            <person name="Yang Y."/>
        </authorList>
    </citation>
    <scope>NUCLEOTIDE SEQUENCE</scope>
    <source>
        <tissue evidence="3">Spear leaf of Hainan Tall coconut</tissue>
    </source>
</reference>
<name>A0A8K0I8Y3_COCNU</name>
<feature type="coiled-coil region" evidence="1">
    <location>
        <begin position="122"/>
        <end position="166"/>
    </location>
</feature>
<keyword evidence="4" id="KW-1185">Reference proteome</keyword>
<sequence length="175" mass="19928">MPTLEPTTTIPSPTLSEEVTPSAPLQLEEATGKKKKRAIGKKVERRIESSKSGGLDQEQASLDDRKVLQSLMKGSILSHIAAKMLWRGDIERFDESFTTYLELKHYLFAHSEVVGQRWIKASKALEEARVEAKKVRAEVESRRVALKIQSSEVEHLREELRAEHKEMMNFRTTLA</sequence>
<evidence type="ECO:0000313" key="4">
    <source>
        <dbReference type="Proteomes" id="UP000797356"/>
    </source>
</evidence>
<evidence type="ECO:0000256" key="2">
    <source>
        <dbReference type="SAM" id="MobiDB-lite"/>
    </source>
</evidence>
<accession>A0A8K0I8Y3</accession>
<evidence type="ECO:0000256" key="1">
    <source>
        <dbReference type="SAM" id="Coils"/>
    </source>
</evidence>
<dbReference type="AlphaFoldDB" id="A0A8K0I8Y3"/>